<reference evidence="3 4" key="1">
    <citation type="journal article" date="2024" name="IMA Fungus">
        <title>Apiospora arundinis, a panoply of carbohydrate-active enzymes and secondary metabolites.</title>
        <authorList>
            <person name="Sorensen T."/>
            <person name="Petersen C."/>
            <person name="Muurmann A.T."/>
            <person name="Christiansen J.V."/>
            <person name="Brundto M.L."/>
            <person name="Overgaard C.K."/>
            <person name="Boysen A.T."/>
            <person name="Wollenberg R.D."/>
            <person name="Larsen T.O."/>
            <person name="Sorensen J.L."/>
            <person name="Nielsen K.L."/>
            <person name="Sondergaard T.E."/>
        </authorList>
    </citation>
    <scope>NUCLEOTIDE SEQUENCE [LARGE SCALE GENOMIC DNA]</scope>
    <source>
        <strain evidence="3 4">AAU 773</strain>
    </source>
</reference>
<organism evidence="3 4">
    <name type="scientific">Apiospora arundinis</name>
    <dbReference type="NCBI Taxonomy" id="335852"/>
    <lineage>
        <taxon>Eukaryota</taxon>
        <taxon>Fungi</taxon>
        <taxon>Dikarya</taxon>
        <taxon>Ascomycota</taxon>
        <taxon>Pezizomycotina</taxon>
        <taxon>Sordariomycetes</taxon>
        <taxon>Xylariomycetidae</taxon>
        <taxon>Amphisphaeriales</taxon>
        <taxon>Apiosporaceae</taxon>
        <taxon>Apiospora</taxon>
    </lineage>
</organism>
<feature type="transmembrane region" description="Helical" evidence="2">
    <location>
        <begin position="69"/>
        <end position="93"/>
    </location>
</feature>
<evidence type="ECO:0000256" key="1">
    <source>
        <dbReference type="SAM" id="MobiDB-lite"/>
    </source>
</evidence>
<accession>A0ABR2IHD7</accession>
<feature type="transmembrane region" description="Helical" evidence="2">
    <location>
        <begin position="113"/>
        <end position="130"/>
    </location>
</feature>
<comment type="caution">
    <text evidence="3">The sequence shown here is derived from an EMBL/GenBank/DDBJ whole genome shotgun (WGS) entry which is preliminary data.</text>
</comment>
<sequence>MATWAKIAAQQPQPALVHTPHTQQQKKTPWGNLWPNLHQSRFCVLLAWTVALLLAAVHNTDITTSQSGAVQFFAIVGILVWKTACAAVEYLLLVTHFDLRAEYGLPYQSHAPIQMGLVGASVVYVLRAMLSQENVAMPMVVSEFELSFWVVYWVEWWGGLSVRLGMF</sequence>
<feature type="region of interest" description="Disordered" evidence="1">
    <location>
        <begin position="1"/>
        <end position="21"/>
    </location>
</feature>
<evidence type="ECO:0000313" key="4">
    <source>
        <dbReference type="Proteomes" id="UP001390339"/>
    </source>
</evidence>
<keyword evidence="2" id="KW-0812">Transmembrane</keyword>
<keyword evidence="2" id="KW-1133">Transmembrane helix</keyword>
<gene>
    <name evidence="3" type="ORF">PGQ11_009225</name>
</gene>
<evidence type="ECO:0000313" key="3">
    <source>
        <dbReference type="EMBL" id="KAK8862990.1"/>
    </source>
</evidence>
<proteinExistence type="predicted"/>
<dbReference type="EMBL" id="JAPCWZ010000005">
    <property type="protein sequence ID" value="KAK8862990.1"/>
    <property type="molecule type" value="Genomic_DNA"/>
</dbReference>
<feature type="transmembrane region" description="Helical" evidence="2">
    <location>
        <begin position="39"/>
        <end position="57"/>
    </location>
</feature>
<keyword evidence="2" id="KW-0472">Membrane</keyword>
<keyword evidence="4" id="KW-1185">Reference proteome</keyword>
<dbReference type="Proteomes" id="UP001390339">
    <property type="component" value="Unassembled WGS sequence"/>
</dbReference>
<protein>
    <submittedName>
        <fullName evidence="3">Uncharacterized protein</fullName>
    </submittedName>
</protein>
<name>A0ABR2IHD7_9PEZI</name>
<evidence type="ECO:0000256" key="2">
    <source>
        <dbReference type="SAM" id="Phobius"/>
    </source>
</evidence>